<feature type="domain" description="Uncharacterized protein YyaB-like PH" evidence="3">
    <location>
        <begin position="87"/>
        <end position="157"/>
    </location>
</feature>
<evidence type="ECO:0000313" key="5">
    <source>
        <dbReference type="Proteomes" id="UP001416858"/>
    </source>
</evidence>
<dbReference type="Proteomes" id="UP001416858">
    <property type="component" value="Unassembled WGS sequence"/>
</dbReference>
<reference evidence="4 5" key="1">
    <citation type="submission" date="2024-02" db="EMBL/GenBank/DDBJ databases">
        <title>Rhodopirellula caenicola NBRC 110016.</title>
        <authorList>
            <person name="Ichikawa N."/>
            <person name="Katano-Makiyama Y."/>
            <person name="Hidaka K."/>
        </authorList>
    </citation>
    <scope>NUCLEOTIDE SEQUENCE [LARGE SCALE GENOMIC DNA]</scope>
    <source>
        <strain evidence="4 5">NBRC 110016</strain>
    </source>
</reference>
<keyword evidence="2" id="KW-1133">Transmembrane helix</keyword>
<protein>
    <recommendedName>
        <fullName evidence="3">Uncharacterized protein YyaB-like PH domain-containing protein</fullName>
    </recommendedName>
</protein>
<accession>A0ABP9VQ35</accession>
<feature type="transmembrane region" description="Helical" evidence="2">
    <location>
        <begin position="37"/>
        <end position="59"/>
    </location>
</feature>
<dbReference type="EMBL" id="BAABRO010000003">
    <property type="protein sequence ID" value="GAA5506328.1"/>
    <property type="molecule type" value="Genomic_DNA"/>
</dbReference>
<name>A0ABP9VQ35_9BACT</name>
<keyword evidence="5" id="KW-1185">Reference proteome</keyword>
<feature type="transmembrane region" description="Helical" evidence="2">
    <location>
        <begin position="66"/>
        <end position="85"/>
    </location>
</feature>
<keyword evidence="2" id="KW-0472">Membrane</keyword>
<feature type="region of interest" description="Disordered" evidence="1">
    <location>
        <begin position="1"/>
        <end position="20"/>
    </location>
</feature>
<gene>
    <name evidence="4" type="ORF">Rcae01_01780</name>
</gene>
<proteinExistence type="predicted"/>
<evidence type="ECO:0000256" key="2">
    <source>
        <dbReference type="SAM" id="Phobius"/>
    </source>
</evidence>
<dbReference type="InterPro" id="IPR009589">
    <property type="entry name" value="PH_YyaB-like"/>
</dbReference>
<keyword evidence="2" id="KW-0812">Transmembrane</keyword>
<comment type="caution">
    <text evidence="4">The sequence shown here is derived from an EMBL/GenBank/DDBJ whole genome shotgun (WGS) entry which is preliminary data.</text>
</comment>
<sequence>MTGVLDDENQEKAPSTAMNESSSAIKTPIRYESAIDLWLLMLLMLSPVVAAVIGVYLILEGRPGDASLLFLVGAATLFVQGIFVVPCRYTILEDAVSIRCGILCYQIPIAEIQTIEKSSSLKSAPALSLRRVRIQTAKRDYLISPKDRDGFIATIKQMAKLE</sequence>
<dbReference type="Pfam" id="PF06713">
    <property type="entry name" value="bPH_4"/>
    <property type="match status" value="1"/>
</dbReference>
<evidence type="ECO:0000313" key="4">
    <source>
        <dbReference type="EMBL" id="GAA5506328.1"/>
    </source>
</evidence>
<evidence type="ECO:0000256" key="1">
    <source>
        <dbReference type="SAM" id="MobiDB-lite"/>
    </source>
</evidence>
<organism evidence="4 5">
    <name type="scientific">Novipirellula caenicola</name>
    <dbReference type="NCBI Taxonomy" id="1536901"/>
    <lineage>
        <taxon>Bacteria</taxon>
        <taxon>Pseudomonadati</taxon>
        <taxon>Planctomycetota</taxon>
        <taxon>Planctomycetia</taxon>
        <taxon>Pirellulales</taxon>
        <taxon>Pirellulaceae</taxon>
        <taxon>Novipirellula</taxon>
    </lineage>
</organism>
<evidence type="ECO:0000259" key="3">
    <source>
        <dbReference type="Pfam" id="PF06713"/>
    </source>
</evidence>